<dbReference type="InterPro" id="IPR032466">
    <property type="entry name" value="Metal_Hydrolase"/>
</dbReference>
<dbReference type="RefSeq" id="WP_330975364.1">
    <property type="nucleotide sequence ID" value="NZ_JAZGLY010000007.1"/>
</dbReference>
<dbReference type="SUPFAM" id="SSF51338">
    <property type="entry name" value="Composite domain of metallo-dependent hydrolases"/>
    <property type="match status" value="1"/>
</dbReference>
<name>A0ABU7RIX6_9BACT</name>
<dbReference type="EMBL" id="JAZGLY010000007">
    <property type="protein sequence ID" value="MEE6187959.1"/>
    <property type="molecule type" value="Genomic_DNA"/>
</dbReference>
<keyword evidence="3" id="KW-1185">Reference proteome</keyword>
<dbReference type="Gene3D" id="3.20.20.140">
    <property type="entry name" value="Metal-dependent hydrolases"/>
    <property type="match status" value="1"/>
</dbReference>
<gene>
    <name evidence="2" type="ORF">V2H41_11810</name>
</gene>
<sequence>MLKKIFLHILLLVCYQYFGWAQETIYPAKKQEGTLVIKNGTVHAGTGTVLKNAHIVVKDGKIVTVSQSAVDEVGATVIDATGKNVYPGLILTSSDLGLKEISSGVRGSNDYYELGQYNSAIQSIYAYNADSRMINTLRANGVLLAGVTPSGSLLTGASSVVQLDAWTWQDALYASATGMHLHMPSLYRSMRGGRTSASGSNPVKEGIKLVEQVEQFLAEAQAYIKQHPKPDVNLKFEMLRPLFEKKQKLFVHADRVRQILMAIDFAKKFDIEVVIIGGADSYLVADLLKKNNISVVLNTLHELPTLPDDDIDQPFKTPAILQRAGVLFALNDNSSSARYRNLAFNAGTAVAYGLTKEQALQAITLNPAKILGIDKQAGSIEVGKDANIVICEGDILDMKSSIITNAFIQGRKIDLSNKQTQLYERYKYRYNLQ</sequence>
<dbReference type="Gene3D" id="2.30.40.10">
    <property type="entry name" value="Urease, subunit C, domain 1"/>
    <property type="match status" value="1"/>
</dbReference>
<evidence type="ECO:0000259" key="1">
    <source>
        <dbReference type="Pfam" id="PF01979"/>
    </source>
</evidence>
<dbReference type="Proteomes" id="UP001357452">
    <property type="component" value="Unassembled WGS sequence"/>
</dbReference>
<proteinExistence type="predicted"/>
<protein>
    <submittedName>
        <fullName evidence="2">Amidohydrolase family protein</fullName>
    </submittedName>
</protein>
<dbReference type="InterPro" id="IPR006680">
    <property type="entry name" value="Amidohydro-rel"/>
</dbReference>
<organism evidence="2 3">
    <name type="scientific">Niabella digestorum</name>
    <dbReference type="NCBI Taxonomy" id="3117701"/>
    <lineage>
        <taxon>Bacteria</taxon>
        <taxon>Pseudomonadati</taxon>
        <taxon>Bacteroidota</taxon>
        <taxon>Chitinophagia</taxon>
        <taxon>Chitinophagales</taxon>
        <taxon>Chitinophagaceae</taxon>
        <taxon>Niabella</taxon>
    </lineage>
</organism>
<dbReference type="SUPFAM" id="SSF51556">
    <property type="entry name" value="Metallo-dependent hydrolases"/>
    <property type="match status" value="1"/>
</dbReference>
<dbReference type="PANTHER" id="PTHR43135:SF3">
    <property type="entry name" value="ALPHA-D-RIBOSE 1-METHYLPHOSPHONATE 5-TRIPHOSPHATE DIPHOSPHATASE"/>
    <property type="match status" value="1"/>
</dbReference>
<evidence type="ECO:0000313" key="2">
    <source>
        <dbReference type="EMBL" id="MEE6187959.1"/>
    </source>
</evidence>
<dbReference type="InterPro" id="IPR011059">
    <property type="entry name" value="Metal-dep_hydrolase_composite"/>
</dbReference>
<accession>A0ABU7RIX6</accession>
<evidence type="ECO:0000313" key="3">
    <source>
        <dbReference type="Proteomes" id="UP001357452"/>
    </source>
</evidence>
<reference evidence="2 3" key="1">
    <citation type="submission" date="2024-01" db="EMBL/GenBank/DDBJ databases">
        <title>Niabella digestum sp. nov., isolated from waste digestion system.</title>
        <authorList>
            <person name="Zhang L."/>
        </authorList>
    </citation>
    <scope>NUCLEOTIDE SEQUENCE [LARGE SCALE GENOMIC DNA]</scope>
    <source>
        <strain evidence="2 3">A18</strain>
    </source>
</reference>
<comment type="caution">
    <text evidence="2">The sequence shown here is derived from an EMBL/GenBank/DDBJ whole genome shotgun (WGS) entry which is preliminary data.</text>
</comment>
<dbReference type="InterPro" id="IPR051781">
    <property type="entry name" value="Metallo-dep_Hydrolase"/>
</dbReference>
<feature type="domain" description="Amidohydrolase-related" evidence="1">
    <location>
        <begin position="349"/>
        <end position="407"/>
    </location>
</feature>
<dbReference type="Pfam" id="PF01979">
    <property type="entry name" value="Amidohydro_1"/>
    <property type="match status" value="1"/>
</dbReference>
<dbReference type="PANTHER" id="PTHR43135">
    <property type="entry name" value="ALPHA-D-RIBOSE 1-METHYLPHOSPHONATE 5-TRIPHOSPHATE DIPHOSPHATASE"/>
    <property type="match status" value="1"/>
</dbReference>